<proteinExistence type="inferred from homology"/>
<evidence type="ECO:0000256" key="4">
    <source>
        <dbReference type="SAM" id="Coils"/>
    </source>
</evidence>
<name>A0A9Y4TY46_9TELE</name>
<keyword evidence="4" id="KW-0175">Coiled coil</keyword>
<dbReference type="InterPro" id="IPR027417">
    <property type="entry name" value="P-loop_NTPase"/>
</dbReference>
<feature type="domain" description="AIG1-type G" evidence="5">
    <location>
        <begin position="1"/>
        <end position="198"/>
    </location>
</feature>
<dbReference type="AlphaFoldDB" id="A0A9Y4TY46"/>
<evidence type="ECO:0000313" key="6">
    <source>
        <dbReference type="Proteomes" id="UP000694891"/>
    </source>
</evidence>
<dbReference type="PROSITE" id="PS51720">
    <property type="entry name" value="G_AIG1"/>
    <property type="match status" value="1"/>
</dbReference>
<dbReference type="Proteomes" id="UP000694891">
    <property type="component" value="Unplaced"/>
</dbReference>
<dbReference type="PANTHER" id="PTHR10903:SF170">
    <property type="entry name" value="GTPASE IMAP FAMILY MEMBER 7"/>
    <property type="match status" value="1"/>
</dbReference>
<dbReference type="Pfam" id="PF04548">
    <property type="entry name" value="AIG1"/>
    <property type="match status" value="1"/>
</dbReference>
<keyword evidence="2" id="KW-0547">Nucleotide-binding</keyword>
<evidence type="ECO:0000313" key="7">
    <source>
        <dbReference type="RefSeq" id="XP_008297715.1"/>
    </source>
</evidence>
<dbReference type="SUPFAM" id="SSF52540">
    <property type="entry name" value="P-loop containing nucleoside triphosphate hydrolases"/>
    <property type="match status" value="1"/>
</dbReference>
<protein>
    <submittedName>
        <fullName evidence="7">GTPase IMAP family member 7-like</fullName>
    </submittedName>
</protein>
<dbReference type="Gene3D" id="3.40.50.300">
    <property type="entry name" value="P-loop containing nucleotide triphosphate hydrolases"/>
    <property type="match status" value="1"/>
</dbReference>
<keyword evidence="3" id="KW-0342">GTP-binding</keyword>
<evidence type="ECO:0000256" key="3">
    <source>
        <dbReference type="ARBA" id="ARBA00023134"/>
    </source>
</evidence>
<dbReference type="CDD" id="cd01852">
    <property type="entry name" value="AIG1"/>
    <property type="match status" value="1"/>
</dbReference>
<dbReference type="RefSeq" id="XP_008297715.1">
    <property type="nucleotide sequence ID" value="XM_008299493.1"/>
</dbReference>
<dbReference type="InterPro" id="IPR006703">
    <property type="entry name" value="G_AIG1"/>
</dbReference>
<accession>A0A9Y4TY46</accession>
<keyword evidence="6" id="KW-1185">Reference proteome</keyword>
<reference evidence="7" key="1">
    <citation type="submission" date="2025-08" db="UniProtKB">
        <authorList>
            <consortium name="RefSeq"/>
        </authorList>
    </citation>
    <scope>IDENTIFICATION</scope>
</reference>
<dbReference type="FunFam" id="3.40.50.300:FF:000366">
    <property type="entry name" value="GTPase, IMAP family member 2"/>
    <property type="match status" value="1"/>
</dbReference>
<dbReference type="GeneID" id="103370439"/>
<gene>
    <name evidence="7" type="primary">LOC103370439</name>
</gene>
<organism evidence="6 7">
    <name type="scientific">Stegastes partitus</name>
    <name type="common">bicolor damselfish</name>
    <dbReference type="NCBI Taxonomy" id="144197"/>
    <lineage>
        <taxon>Eukaryota</taxon>
        <taxon>Metazoa</taxon>
        <taxon>Chordata</taxon>
        <taxon>Craniata</taxon>
        <taxon>Vertebrata</taxon>
        <taxon>Euteleostomi</taxon>
        <taxon>Actinopterygii</taxon>
        <taxon>Neopterygii</taxon>
        <taxon>Teleostei</taxon>
        <taxon>Neoteleostei</taxon>
        <taxon>Acanthomorphata</taxon>
        <taxon>Ovalentaria</taxon>
        <taxon>Pomacentridae</taxon>
        <taxon>Stegastes</taxon>
    </lineage>
</organism>
<evidence type="ECO:0000259" key="5">
    <source>
        <dbReference type="PROSITE" id="PS51720"/>
    </source>
</evidence>
<comment type="similarity">
    <text evidence="1">Belongs to the TRAFAC class TrmE-Era-EngA-EngB-Septin-like GTPase superfamily. AIG1/Toc34/Toc159-like paraseptin GTPase family. IAN subfamily.</text>
</comment>
<evidence type="ECO:0000256" key="2">
    <source>
        <dbReference type="ARBA" id="ARBA00022741"/>
    </source>
</evidence>
<evidence type="ECO:0000256" key="1">
    <source>
        <dbReference type="ARBA" id="ARBA00008535"/>
    </source>
</evidence>
<dbReference type="GO" id="GO:0005525">
    <property type="term" value="F:GTP binding"/>
    <property type="evidence" value="ECO:0007669"/>
    <property type="project" value="UniProtKB-KW"/>
</dbReference>
<feature type="coiled-coil region" evidence="4">
    <location>
        <begin position="199"/>
        <end position="265"/>
    </location>
</feature>
<sequence length="274" mass="31383">MVLIGKTGNGKSTSGNTILRRNVFESKVSPKSVTKACQRETGQIDGRPVVVVDTPGLFDTSKTMSADEVEQELLKCIDMLSPGPHVILLVLQIGRFTEEAKDTVELIKRVFGENASDYIIVLFTRGDELTNQSIRSYIAACDDYVRKLIAECGGRYHVFNNRDQTNHRQVRELMEKIDNMVKDNGGSCYKTGTRFEKDIQKILEEMRTEMQQMKGLERRYEERIEELTRKVEAQGTEMEKERVKHGEDKKEIMTLKAEIENLKSRGNRRQCIVQ</sequence>
<dbReference type="InterPro" id="IPR045058">
    <property type="entry name" value="GIMA/IAN/Toc"/>
</dbReference>
<dbReference type="PANTHER" id="PTHR10903">
    <property type="entry name" value="GTPASE, IMAP FAMILY MEMBER-RELATED"/>
    <property type="match status" value="1"/>
</dbReference>